<evidence type="ECO:0000256" key="1">
    <source>
        <dbReference type="ARBA" id="ARBA00001946"/>
    </source>
</evidence>
<comment type="similarity">
    <text evidence="2">Belongs to the SELO family.</text>
</comment>
<dbReference type="PANTHER" id="PTHR32057:SF14">
    <property type="entry name" value="PROTEIN ADENYLYLTRANSFERASE SELO, MITOCHONDRIAL"/>
    <property type="match status" value="1"/>
</dbReference>
<dbReference type="AlphaFoldDB" id="A0A8H3GFE1"/>
<comment type="caution">
    <text evidence="11">The sequence shown here is derived from an EMBL/GenBank/DDBJ whole genome shotgun (WGS) entry which is preliminary data.</text>
</comment>
<keyword evidence="7" id="KW-0067">ATP-binding</keyword>
<dbReference type="EMBL" id="CAJMWS010000481">
    <property type="protein sequence ID" value="CAE6447238.1"/>
    <property type="molecule type" value="Genomic_DNA"/>
</dbReference>
<keyword evidence="4" id="KW-0548">Nucleotidyltransferase</keyword>
<keyword evidence="5" id="KW-0479">Metal-binding</keyword>
<accession>A0A8H3GFE1</accession>
<evidence type="ECO:0000256" key="3">
    <source>
        <dbReference type="ARBA" id="ARBA00022679"/>
    </source>
</evidence>
<evidence type="ECO:0000313" key="12">
    <source>
        <dbReference type="Proteomes" id="UP000663846"/>
    </source>
</evidence>
<evidence type="ECO:0000256" key="6">
    <source>
        <dbReference type="ARBA" id="ARBA00022741"/>
    </source>
</evidence>
<evidence type="ECO:0000256" key="4">
    <source>
        <dbReference type="ARBA" id="ARBA00022695"/>
    </source>
</evidence>
<evidence type="ECO:0000256" key="5">
    <source>
        <dbReference type="ARBA" id="ARBA00022723"/>
    </source>
</evidence>
<dbReference type="GO" id="GO:0046872">
    <property type="term" value="F:metal ion binding"/>
    <property type="evidence" value="ECO:0007669"/>
    <property type="project" value="UniProtKB-KW"/>
</dbReference>
<dbReference type="GO" id="GO:0005739">
    <property type="term" value="C:mitochondrion"/>
    <property type="evidence" value="ECO:0007669"/>
    <property type="project" value="TreeGrafter"/>
</dbReference>
<evidence type="ECO:0000256" key="9">
    <source>
        <dbReference type="ARBA" id="ARBA00031547"/>
    </source>
</evidence>
<feature type="region of interest" description="Disordered" evidence="10">
    <location>
        <begin position="722"/>
        <end position="741"/>
    </location>
</feature>
<evidence type="ECO:0000256" key="8">
    <source>
        <dbReference type="ARBA" id="ARBA00022842"/>
    </source>
</evidence>
<sequence length="764" mass="84310">MPLRPTLGLRMSKHTIGSLPLPPPSHILTHHLTQDPIQPSVYAFYQNLTSNPSAQRRSRILDPSSHFSYVTPLPLPFPYRITPPEGGQDVDKAELIEEWLSKHEPLEQVPLASGSGTLKKYTARNGARDQKRILLAVSAAGLDNCLPHLDVGDVFDIVGPGSLSQPSTKNEDKDNTARQELIDVLSGHCVLMDIPSAESEEKGYAPWSLRYSGHQFGTWAGQLGDGRAISLLSTPHPSDPSTTWEIQIKGGGRTPFSRGADGLAVLRSSIPVHALRIPTTRSLSLISLPDLPVARERMEYASVATRLAPSFIRIGNFQTFNPPEEIFYLFGGGAGGKKDWEGLRVLGEWVATKVLKLDLQEGEAWGKKLVLEVARRNAEMLGGWQAYGFMHGVMNTDNISILGLTIDYGPFAFMDVYDYNHICNHSDDGGRYSFKMQPTMIIFAARALLSALSPLIGAEASLGHAVGPDWAKDASEQKIEEWSTTGEEIRDEVDETIKSTFEKKYWALVRQRLGLKNQDSQDVQNVIQPLLDLMQTHGLDFHGTFRALCAFRPEHLDEDDGDSKGKADAYGTVLKDIDLIDQGARMTCPMPSGDALAGVPNQTLSPVQESTLAVPVKNITYSTPLVTLLARLTPPDLVNPPSREHACRDILVWLEKYAVRIAEDQETAGRSLDEREKSMKSVNPRFVLRQWVLEEVIATVDKDNVAGRAVLMKTLEMATNPFEPWGAEGDGRPDGELTEEEREERRFCGVGTKNLLGFQCSCSS</sequence>
<dbReference type="OrthoDB" id="3941538at2759"/>
<proteinExistence type="inferred from homology"/>
<evidence type="ECO:0000256" key="2">
    <source>
        <dbReference type="ARBA" id="ARBA00009747"/>
    </source>
</evidence>
<gene>
    <name evidence="11" type="ORF">RDB_LOCUS140087</name>
</gene>
<dbReference type="GO" id="GO:0005524">
    <property type="term" value="F:ATP binding"/>
    <property type="evidence" value="ECO:0007669"/>
    <property type="project" value="UniProtKB-KW"/>
</dbReference>
<protein>
    <recommendedName>
        <fullName evidence="9">Selenoprotein O</fullName>
    </recommendedName>
</protein>
<dbReference type="GO" id="GO:0070733">
    <property type="term" value="F:AMPylase activity"/>
    <property type="evidence" value="ECO:0007669"/>
    <property type="project" value="TreeGrafter"/>
</dbReference>
<reference evidence="11" key="1">
    <citation type="submission" date="2021-01" db="EMBL/GenBank/DDBJ databases">
        <authorList>
            <person name="Kaushik A."/>
        </authorList>
    </citation>
    <scope>NUCLEOTIDE SEQUENCE</scope>
    <source>
        <strain evidence="11">AG1-1C</strain>
    </source>
</reference>
<evidence type="ECO:0000313" key="11">
    <source>
        <dbReference type="EMBL" id="CAE6447238.1"/>
    </source>
</evidence>
<evidence type="ECO:0000256" key="7">
    <source>
        <dbReference type="ARBA" id="ARBA00022840"/>
    </source>
</evidence>
<keyword evidence="8" id="KW-0460">Magnesium</keyword>
<dbReference type="PANTHER" id="PTHR32057">
    <property type="entry name" value="PROTEIN ADENYLYLTRANSFERASE SELO, MITOCHONDRIAL"/>
    <property type="match status" value="1"/>
</dbReference>
<keyword evidence="6" id="KW-0547">Nucleotide-binding</keyword>
<name>A0A8H3GFE1_9AGAM</name>
<organism evidence="11 12">
    <name type="scientific">Rhizoctonia solani</name>
    <dbReference type="NCBI Taxonomy" id="456999"/>
    <lineage>
        <taxon>Eukaryota</taxon>
        <taxon>Fungi</taxon>
        <taxon>Dikarya</taxon>
        <taxon>Basidiomycota</taxon>
        <taxon>Agaricomycotina</taxon>
        <taxon>Agaricomycetes</taxon>
        <taxon>Cantharellales</taxon>
        <taxon>Ceratobasidiaceae</taxon>
        <taxon>Rhizoctonia</taxon>
    </lineage>
</organism>
<keyword evidence="3" id="KW-0808">Transferase</keyword>
<dbReference type="Pfam" id="PF02696">
    <property type="entry name" value="SelO"/>
    <property type="match status" value="1"/>
</dbReference>
<evidence type="ECO:0000256" key="10">
    <source>
        <dbReference type="SAM" id="MobiDB-lite"/>
    </source>
</evidence>
<dbReference type="InterPro" id="IPR003846">
    <property type="entry name" value="SelO"/>
</dbReference>
<dbReference type="Proteomes" id="UP000663846">
    <property type="component" value="Unassembled WGS sequence"/>
</dbReference>
<comment type="cofactor">
    <cofactor evidence="1">
        <name>Mg(2+)</name>
        <dbReference type="ChEBI" id="CHEBI:18420"/>
    </cofactor>
</comment>